<evidence type="ECO:0000313" key="3">
    <source>
        <dbReference type="EMBL" id="TDC01510.1"/>
    </source>
</evidence>
<dbReference type="Proteomes" id="UP000295157">
    <property type="component" value="Unassembled WGS sequence"/>
</dbReference>
<keyword evidence="4" id="KW-1185">Reference proteome</keyword>
<organism evidence="3 4">
    <name type="scientific">Nonomuraea longispora</name>
    <dbReference type="NCBI Taxonomy" id="1848320"/>
    <lineage>
        <taxon>Bacteria</taxon>
        <taxon>Bacillati</taxon>
        <taxon>Actinomycetota</taxon>
        <taxon>Actinomycetes</taxon>
        <taxon>Streptosporangiales</taxon>
        <taxon>Streptosporangiaceae</taxon>
        <taxon>Nonomuraea</taxon>
    </lineage>
</organism>
<keyword evidence="3" id="KW-0378">Hydrolase</keyword>
<dbReference type="Pfam" id="PF00144">
    <property type="entry name" value="Beta-lactamase"/>
    <property type="match status" value="1"/>
</dbReference>
<dbReference type="AlphaFoldDB" id="A0A4R4N3E7"/>
<protein>
    <submittedName>
        <fullName evidence="3">Class A beta-lactamase-related serine hydrolase</fullName>
    </submittedName>
</protein>
<dbReference type="InterPro" id="IPR012338">
    <property type="entry name" value="Beta-lactam/transpept-like"/>
</dbReference>
<feature type="domain" description="Beta-lactamase-related" evidence="2">
    <location>
        <begin position="38"/>
        <end position="356"/>
    </location>
</feature>
<dbReference type="SUPFAM" id="SSF56601">
    <property type="entry name" value="beta-lactamase/transpeptidase-like"/>
    <property type="match status" value="1"/>
</dbReference>
<proteinExistence type="predicted"/>
<dbReference type="PANTHER" id="PTHR46825">
    <property type="entry name" value="D-ALANYL-D-ALANINE-CARBOXYPEPTIDASE/ENDOPEPTIDASE AMPH"/>
    <property type="match status" value="1"/>
</dbReference>
<dbReference type="InterPro" id="IPR050491">
    <property type="entry name" value="AmpC-like"/>
</dbReference>
<evidence type="ECO:0000313" key="4">
    <source>
        <dbReference type="Proteomes" id="UP000295157"/>
    </source>
</evidence>
<dbReference type="RefSeq" id="WP_132337940.1">
    <property type="nucleotide sequence ID" value="NZ_SMJZ01000157.1"/>
</dbReference>
<reference evidence="3 4" key="1">
    <citation type="submission" date="2019-02" db="EMBL/GenBank/DDBJ databases">
        <title>Draft genome sequences of novel Actinobacteria.</title>
        <authorList>
            <person name="Sahin N."/>
            <person name="Ay H."/>
            <person name="Saygin H."/>
        </authorList>
    </citation>
    <scope>NUCLEOTIDE SEQUENCE [LARGE SCALE GENOMIC DNA]</scope>
    <source>
        <strain evidence="3 4">KC201</strain>
    </source>
</reference>
<accession>A0A4R4N3E7</accession>
<keyword evidence="1" id="KW-0732">Signal</keyword>
<dbReference type="EMBL" id="SMJZ01000157">
    <property type="protein sequence ID" value="TDC01510.1"/>
    <property type="molecule type" value="Genomic_DNA"/>
</dbReference>
<dbReference type="Gene3D" id="3.40.710.10">
    <property type="entry name" value="DD-peptidase/beta-lactamase superfamily"/>
    <property type="match status" value="1"/>
</dbReference>
<gene>
    <name evidence="3" type="ORF">E1267_31725</name>
</gene>
<dbReference type="OrthoDB" id="3499702at2"/>
<evidence type="ECO:0000256" key="1">
    <source>
        <dbReference type="SAM" id="SignalP"/>
    </source>
</evidence>
<comment type="caution">
    <text evidence="3">The sequence shown here is derived from an EMBL/GenBank/DDBJ whole genome shotgun (WGS) entry which is preliminary data.</text>
</comment>
<evidence type="ECO:0000259" key="2">
    <source>
        <dbReference type="Pfam" id="PF00144"/>
    </source>
</evidence>
<feature type="signal peptide" evidence="1">
    <location>
        <begin position="1"/>
        <end position="31"/>
    </location>
</feature>
<dbReference type="PANTHER" id="PTHR46825:SF7">
    <property type="entry name" value="D-ALANYL-D-ALANINE CARBOXYPEPTIDASE"/>
    <property type="match status" value="1"/>
</dbReference>
<dbReference type="InterPro" id="IPR001466">
    <property type="entry name" value="Beta-lactam-related"/>
</dbReference>
<feature type="chain" id="PRO_5020308866" evidence="1">
    <location>
        <begin position="32"/>
        <end position="378"/>
    </location>
</feature>
<dbReference type="GO" id="GO:0016787">
    <property type="term" value="F:hydrolase activity"/>
    <property type="evidence" value="ECO:0007669"/>
    <property type="project" value="UniProtKB-KW"/>
</dbReference>
<sequence length="378" mass="40763">MIDLRVTTRRTLAGLAGLAVAGTLATAPASADTPSSDLQRRFDSLVTDHKFPAVLAAVRGRDGRTQHYTAGVADLKTEAKVPVDGQVRIASNTKMFTAVVVLQLVGEGKVKLDAPVEKYLPNLLRGKAGDGRKITVRQLLQHTAGLPDYDTVLLKDYFDIQHRHYEPHDLVAAAQTEKGTPVGRWSYSNTGYVLAGLIVQQVTGRPIGEEITRRVIKPLGLKRTYWPSVGEQRIRGTHPRGYFRAKPNKPYTDVSEMDPSLAWAAGQLVATPSDLNRFMLGLLDGKLLKPQQLRQMKKTVAAPQFDGTGKARYGLGIASFKLSCGGVAWSHGGSAPGYATSNAATGDGRAATIATTALPADMKSVKQIEIALDRALCR</sequence>
<name>A0A4R4N3E7_9ACTN</name>